<organism evidence="2 3">
    <name type="scientific">Stylosanthes scabra</name>
    <dbReference type="NCBI Taxonomy" id="79078"/>
    <lineage>
        <taxon>Eukaryota</taxon>
        <taxon>Viridiplantae</taxon>
        <taxon>Streptophyta</taxon>
        <taxon>Embryophyta</taxon>
        <taxon>Tracheophyta</taxon>
        <taxon>Spermatophyta</taxon>
        <taxon>Magnoliopsida</taxon>
        <taxon>eudicotyledons</taxon>
        <taxon>Gunneridae</taxon>
        <taxon>Pentapetalae</taxon>
        <taxon>rosids</taxon>
        <taxon>fabids</taxon>
        <taxon>Fabales</taxon>
        <taxon>Fabaceae</taxon>
        <taxon>Papilionoideae</taxon>
        <taxon>50 kb inversion clade</taxon>
        <taxon>dalbergioids sensu lato</taxon>
        <taxon>Dalbergieae</taxon>
        <taxon>Pterocarpus clade</taxon>
        <taxon>Stylosanthes</taxon>
    </lineage>
</organism>
<dbReference type="InterPro" id="IPR011205">
    <property type="entry name" value="UCP015417_vWA"/>
</dbReference>
<dbReference type="EMBL" id="JASCZI010211498">
    <property type="protein sequence ID" value="MED6193234.1"/>
    <property type="molecule type" value="Genomic_DNA"/>
</dbReference>
<dbReference type="PANTHER" id="PTHR31373:SF17">
    <property type="entry name" value="OS06G0652100 PROTEIN"/>
    <property type="match status" value="1"/>
</dbReference>
<comment type="caution">
    <text evidence="2">The sequence shown here is derived from an EMBL/GenBank/DDBJ whole genome shotgun (WGS) entry which is preliminary data.</text>
</comment>
<dbReference type="PANTHER" id="PTHR31373">
    <property type="entry name" value="OS06G0652100 PROTEIN"/>
    <property type="match status" value="1"/>
</dbReference>
<dbReference type="Pfam" id="PF25043">
    <property type="entry name" value="DUF7788"/>
    <property type="match status" value="1"/>
</dbReference>
<feature type="domain" description="DUF7788" evidence="1">
    <location>
        <begin position="1"/>
        <end position="149"/>
    </location>
</feature>
<evidence type="ECO:0000259" key="1">
    <source>
        <dbReference type="Pfam" id="PF25043"/>
    </source>
</evidence>
<accession>A0ABU6X529</accession>
<keyword evidence="3" id="KW-1185">Reference proteome</keyword>
<dbReference type="InterPro" id="IPR056690">
    <property type="entry name" value="DUF7788"/>
</dbReference>
<dbReference type="Gene3D" id="3.40.50.410">
    <property type="entry name" value="von Willebrand factor, type A domain"/>
    <property type="match status" value="1"/>
</dbReference>
<feature type="non-terminal residue" evidence="2">
    <location>
        <position position="1"/>
    </location>
</feature>
<proteinExistence type="predicted"/>
<name>A0ABU6X529_9FABA</name>
<protein>
    <recommendedName>
        <fullName evidence="1">DUF7788 domain-containing protein</fullName>
    </recommendedName>
</protein>
<evidence type="ECO:0000313" key="3">
    <source>
        <dbReference type="Proteomes" id="UP001341840"/>
    </source>
</evidence>
<sequence>QEPWKGKVITFSADPELHLIEGNDLRSKTEFIREMAWGMNTDFQAVFDRILEVAVNANLKADQMIKRVFVFSDMEFDQASANTWETDYQAITRKYSEKGYGSAVPQIVFWNLRDSRATPVPSTQQGVALVSGFSKNLMSLFMDSDGEINPVASMEAAISGPEYQKVVVLD</sequence>
<dbReference type="InterPro" id="IPR036465">
    <property type="entry name" value="vWFA_dom_sf"/>
</dbReference>
<gene>
    <name evidence="2" type="ORF">PIB30_017200</name>
</gene>
<reference evidence="2 3" key="1">
    <citation type="journal article" date="2023" name="Plants (Basel)">
        <title>Bridging the Gap: Combining Genomics and Transcriptomics Approaches to Understand Stylosanthes scabra, an Orphan Legume from the Brazilian Caatinga.</title>
        <authorList>
            <person name="Ferreira-Neto J.R.C."/>
            <person name="da Silva M.D."/>
            <person name="Binneck E."/>
            <person name="de Melo N.F."/>
            <person name="da Silva R.H."/>
            <person name="de Melo A.L.T.M."/>
            <person name="Pandolfi V."/>
            <person name="Bustamante F.O."/>
            <person name="Brasileiro-Vidal A.C."/>
            <person name="Benko-Iseppon A.M."/>
        </authorList>
    </citation>
    <scope>NUCLEOTIDE SEQUENCE [LARGE SCALE GENOMIC DNA]</scope>
    <source>
        <tissue evidence="2">Leaves</tissue>
    </source>
</reference>
<evidence type="ECO:0000313" key="2">
    <source>
        <dbReference type="EMBL" id="MED6193234.1"/>
    </source>
</evidence>
<dbReference type="PIRSF" id="PIRSF015417">
    <property type="entry name" value="T31B5_30_vWA"/>
    <property type="match status" value="1"/>
</dbReference>
<dbReference type="Proteomes" id="UP001341840">
    <property type="component" value="Unassembled WGS sequence"/>
</dbReference>